<sequence length="31" mass="3498">MPSLSHLPTLLRLAFSHLLPMVLQLALPPYQ</sequence>
<gene>
    <name evidence="2" type="ORF">E2C01_096774</name>
</gene>
<dbReference type="Proteomes" id="UP000324222">
    <property type="component" value="Unassembled WGS sequence"/>
</dbReference>
<comment type="caution">
    <text evidence="2">The sequence shown here is derived from an EMBL/GenBank/DDBJ whole genome shotgun (WGS) entry which is preliminary data.</text>
</comment>
<accession>A0A5B7K9D6</accession>
<evidence type="ECO:0000256" key="1">
    <source>
        <dbReference type="SAM" id="SignalP"/>
    </source>
</evidence>
<name>A0A5B7K9D6_PORTR</name>
<organism evidence="2 3">
    <name type="scientific">Portunus trituberculatus</name>
    <name type="common">Swimming crab</name>
    <name type="synonym">Neptunus trituberculatus</name>
    <dbReference type="NCBI Taxonomy" id="210409"/>
    <lineage>
        <taxon>Eukaryota</taxon>
        <taxon>Metazoa</taxon>
        <taxon>Ecdysozoa</taxon>
        <taxon>Arthropoda</taxon>
        <taxon>Crustacea</taxon>
        <taxon>Multicrustacea</taxon>
        <taxon>Malacostraca</taxon>
        <taxon>Eumalacostraca</taxon>
        <taxon>Eucarida</taxon>
        <taxon>Decapoda</taxon>
        <taxon>Pleocyemata</taxon>
        <taxon>Brachyura</taxon>
        <taxon>Eubrachyura</taxon>
        <taxon>Portunoidea</taxon>
        <taxon>Portunidae</taxon>
        <taxon>Portuninae</taxon>
        <taxon>Portunus</taxon>
    </lineage>
</organism>
<dbReference type="AlphaFoldDB" id="A0A5B7K9D6"/>
<keyword evidence="3" id="KW-1185">Reference proteome</keyword>
<keyword evidence="1" id="KW-0732">Signal</keyword>
<evidence type="ECO:0000313" key="3">
    <source>
        <dbReference type="Proteomes" id="UP000324222"/>
    </source>
</evidence>
<reference evidence="2 3" key="1">
    <citation type="submission" date="2019-05" db="EMBL/GenBank/DDBJ databases">
        <title>Another draft genome of Portunus trituberculatus and its Hox gene families provides insights of decapod evolution.</title>
        <authorList>
            <person name="Jeong J.-H."/>
            <person name="Song I."/>
            <person name="Kim S."/>
            <person name="Choi T."/>
            <person name="Kim D."/>
            <person name="Ryu S."/>
            <person name="Kim W."/>
        </authorList>
    </citation>
    <scope>NUCLEOTIDE SEQUENCE [LARGE SCALE GENOMIC DNA]</scope>
    <source>
        <tissue evidence="2">Muscle</tissue>
    </source>
</reference>
<proteinExistence type="predicted"/>
<feature type="signal peptide" evidence="1">
    <location>
        <begin position="1"/>
        <end position="16"/>
    </location>
</feature>
<dbReference type="EMBL" id="VSRR010126321">
    <property type="protein sequence ID" value="MPD01255.1"/>
    <property type="molecule type" value="Genomic_DNA"/>
</dbReference>
<evidence type="ECO:0000313" key="2">
    <source>
        <dbReference type="EMBL" id="MPD01255.1"/>
    </source>
</evidence>
<feature type="chain" id="PRO_5022719507" evidence="1">
    <location>
        <begin position="17"/>
        <end position="31"/>
    </location>
</feature>
<protein>
    <submittedName>
        <fullName evidence="2">Uncharacterized protein</fullName>
    </submittedName>
</protein>